<comment type="caution">
    <text evidence="3">The sequence shown here is derived from an EMBL/GenBank/DDBJ whole genome shotgun (WGS) entry which is preliminary data.</text>
</comment>
<keyword evidence="4" id="KW-1185">Reference proteome</keyword>
<dbReference type="InterPro" id="IPR012338">
    <property type="entry name" value="Beta-lactam/transpept-like"/>
</dbReference>
<keyword evidence="1" id="KW-0732">Signal</keyword>
<dbReference type="PROSITE" id="PS51257">
    <property type="entry name" value="PROKAR_LIPOPROTEIN"/>
    <property type="match status" value="1"/>
</dbReference>
<evidence type="ECO:0000313" key="3">
    <source>
        <dbReference type="EMBL" id="TVX96624.1"/>
    </source>
</evidence>
<dbReference type="Gene3D" id="3.40.710.10">
    <property type="entry name" value="DD-peptidase/beta-lactamase superfamily"/>
    <property type="match status" value="1"/>
</dbReference>
<proteinExistence type="predicted"/>
<dbReference type="InterPro" id="IPR050789">
    <property type="entry name" value="Diverse_Enzym_Activities"/>
</dbReference>
<reference evidence="3 4" key="1">
    <citation type="submission" date="2019-07" db="EMBL/GenBank/DDBJ databases">
        <authorList>
            <person name="Kim J."/>
        </authorList>
    </citation>
    <scope>NUCLEOTIDE SEQUENCE [LARGE SCALE GENOMIC DNA]</scope>
    <source>
        <strain evidence="3 4">G13</strain>
    </source>
</reference>
<accession>A0A559J9U7</accession>
<dbReference type="RefSeq" id="WP_144705904.1">
    <property type="nucleotide sequence ID" value="NZ_VNJJ01000015.1"/>
</dbReference>
<evidence type="ECO:0000313" key="4">
    <source>
        <dbReference type="Proteomes" id="UP000316330"/>
    </source>
</evidence>
<sequence>MRKFFLLLLLCICCCIFASGCNLLLGKSQPTTFTWKTADPKDKGMDAQQLDELDNKLSVNKKITSLLIVKDDDIVFEKYYNGGDPNKPNGVFSVTKSIMSALTGIAIDQGLIGGLDTKVSEIMPEYFVNEQDSRKKDITVKNALTLTGGLKPADDDFQNFINSPDLFDFAIKQPIVNTPGTKFAYNTGLTQFLSAMITKQAKMSTREFADRNLFGPLGIQNYYWMSDSNGINVGGTNLTMVPRDMAKFGLLYLHKGKWQGKQIVPMKWVTASTERHISTNTTEPGDQYGYLFWLADVKGSDGKSHFSYEANGYGGQIIRVIPDLKTVIVMTFSPFSQEKADPERMLREDVIPVL</sequence>
<gene>
    <name evidence="3" type="ORF">FPZ45_20255</name>
</gene>
<dbReference type="EMBL" id="VNJJ01000015">
    <property type="protein sequence ID" value="TVX96624.1"/>
    <property type="molecule type" value="Genomic_DNA"/>
</dbReference>
<feature type="domain" description="Beta-lactamase-related" evidence="2">
    <location>
        <begin position="65"/>
        <end position="337"/>
    </location>
</feature>
<dbReference type="AlphaFoldDB" id="A0A559J9U7"/>
<evidence type="ECO:0000256" key="1">
    <source>
        <dbReference type="SAM" id="SignalP"/>
    </source>
</evidence>
<dbReference type="Proteomes" id="UP000316330">
    <property type="component" value="Unassembled WGS sequence"/>
</dbReference>
<feature type="chain" id="PRO_5021932242" evidence="1">
    <location>
        <begin position="19"/>
        <end position="354"/>
    </location>
</feature>
<dbReference type="GO" id="GO:0016787">
    <property type="term" value="F:hydrolase activity"/>
    <property type="evidence" value="ECO:0007669"/>
    <property type="project" value="UniProtKB-KW"/>
</dbReference>
<protein>
    <submittedName>
        <fullName evidence="3">Serine hydrolase</fullName>
    </submittedName>
</protein>
<feature type="signal peptide" evidence="1">
    <location>
        <begin position="1"/>
        <end position="18"/>
    </location>
</feature>
<dbReference type="OrthoDB" id="9773047at2"/>
<dbReference type="PANTHER" id="PTHR43283:SF7">
    <property type="entry name" value="BETA-LACTAMASE-RELATED DOMAIN-CONTAINING PROTEIN"/>
    <property type="match status" value="1"/>
</dbReference>
<dbReference type="InterPro" id="IPR001466">
    <property type="entry name" value="Beta-lactam-related"/>
</dbReference>
<dbReference type="PANTHER" id="PTHR43283">
    <property type="entry name" value="BETA-LACTAMASE-RELATED"/>
    <property type="match status" value="1"/>
</dbReference>
<name>A0A559J9U7_9BACL</name>
<organism evidence="3 4">
    <name type="scientific">Cohnella terricola</name>
    <dbReference type="NCBI Taxonomy" id="1289167"/>
    <lineage>
        <taxon>Bacteria</taxon>
        <taxon>Bacillati</taxon>
        <taxon>Bacillota</taxon>
        <taxon>Bacilli</taxon>
        <taxon>Bacillales</taxon>
        <taxon>Paenibacillaceae</taxon>
        <taxon>Cohnella</taxon>
    </lineage>
</organism>
<evidence type="ECO:0000259" key="2">
    <source>
        <dbReference type="Pfam" id="PF00144"/>
    </source>
</evidence>
<dbReference type="SUPFAM" id="SSF56601">
    <property type="entry name" value="beta-lactamase/transpeptidase-like"/>
    <property type="match status" value="1"/>
</dbReference>
<keyword evidence="3" id="KW-0378">Hydrolase</keyword>
<dbReference type="Pfam" id="PF00144">
    <property type="entry name" value="Beta-lactamase"/>
    <property type="match status" value="1"/>
</dbReference>